<evidence type="ECO:0000313" key="2">
    <source>
        <dbReference type="Proteomes" id="UP000178797"/>
    </source>
</evidence>
<dbReference type="Proteomes" id="UP000178797">
    <property type="component" value="Unassembled WGS sequence"/>
</dbReference>
<dbReference type="EMBL" id="MGDE01000164">
    <property type="protein sequence ID" value="OGL44787.1"/>
    <property type="molecule type" value="Genomic_DNA"/>
</dbReference>
<accession>A0A1F7RV71</accession>
<reference evidence="1 2" key="1">
    <citation type="journal article" date="2016" name="Nat. Commun.">
        <title>Thousands of microbial genomes shed light on interconnected biogeochemical processes in an aquifer system.</title>
        <authorList>
            <person name="Anantharaman K."/>
            <person name="Brown C.T."/>
            <person name="Hug L.A."/>
            <person name="Sharon I."/>
            <person name="Castelle C.J."/>
            <person name="Probst A.J."/>
            <person name="Thomas B.C."/>
            <person name="Singh A."/>
            <person name="Wilkins M.J."/>
            <person name="Karaoz U."/>
            <person name="Brodie E.L."/>
            <person name="Williams K.H."/>
            <person name="Hubbard S.S."/>
            <person name="Banfield J.F."/>
        </authorList>
    </citation>
    <scope>NUCLEOTIDE SEQUENCE [LARGE SCALE GENOMIC DNA]</scope>
</reference>
<dbReference type="AlphaFoldDB" id="A0A1F7RV71"/>
<organism evidence="1 2">
    <name type="scientific">Candidatus Schekmanbacteria bacterium RBG_16_38_10</name>
    <dbReference type="NCBI Taxonomy" id="1817879"/>
    <lineage>
        <taxon>Bacteria</taxon>
        <taxon>Candidatus Schekmaniibacteriota</taxon>
    </lineage>
</organism>
<evidence type="ECO:0008006" key="3">
    <source>
        <dbReference type="Google" id="ProtNLM"/>
    </source>
</evidence>
<evidence type="ECO:0000313" key="1">
    <source>
        <dbReference type="EMBL" id="OGL44787.1"/>
    </source>
</evidence>
<comment type="caution">
    <text evidence="1">The sequence shown here is derived from an EMBL/GenBank/DDBJ whole genome shotgun (WGS) entry which is preliminary data.</text>
</comment>
<dbReference type="PANTHER" id="PTHR35004">
    <property type="entry name" value="TRANSPOSASE RV3428C-RELATED"/>
    <property type="match status" value="1"/>
</dbReference>
<protein>
    <recommendedName>
        <fullName evidence="3">Integrase catalytic domain-containing protein</fullName>
    </recommendedName>
</protein>
<name>A0A1F7RV71_9BACT</name>
<gene>
    <name evidence="1" type="ORF">A2W05_11130</name>
</gene>
<proteinExistence type="predicted"/>
<dbReference type="PANTHER" id="PTHR35004:SF7">
    <property type="entry name" value="INTEGRASE PROTEIN"/>
    <property type="match status" value="1"/>
</dbReference>
<sequence length="181" mass="21377">MKAKKVIHALSPQGKGRVERVFGTFQDRVIKEMRLKGVSSVEEGNEFLKEYLPEFNKKFGCKPMKEENLHRSMPKEKDIEDILCIKTKRTLAKDYTVSHNKKLYQILDKVRTKHVIVEEKLDGSIVIKHDGRNLRLLEITTRPVKVNQKIPCVYKFRSKYVPPKDHPWRRYSPSIYKRGHF</sequence>